<sequence>MQYLTSFERRARQEGIEQGVRLGKVELVRQLLSERLGSLDAEMLSRLDQLSSSQLDALARQLFQFQSLDDLEDCLDRLLE</sequence>
<gene>
    <name evidence="2" type="ORF">NEA10_18610</name>
</gene>
<name>A0ABY5ANM2_9CYAN</name>
<dbReference type="RefSeq" id="WP_252662832.1">
    <property type="nucleotide sequence ID" value="NZ_CP098611.1"/>
</dbReference>
<evidence type="ECO:0000313" key="3">
    <source>
        <dbReference type="Proteomes" id="UP001056708"/>
    </source>
</evidence>
<evidence type="ECO:0000313" key="2">
    <source>
        <dbReference type="EMBL" id="USR90808.1"/>
    </source>
</evidence>
<organism evidence="2 3">
    <name type="scientific">Phormidium yuhuli AB48</name>
    <dbReference type="NCBI Taxonomy" id="2940671"/>
    <lineage>
        <taxon>Bacteria</taxon>
        <taxon>Bacillati</taxon>
        <taxon>Cyanobacteriota</taxon>
        <taxon>Cyanophyceae</taxon>
        <taxon>Oscillatoriophycideae</taxon>
        <taxon>Oscillatoriales</taxon>
        <taxon>Oscillatoriaceae</taxon>
        <taxon>Phormidium</taxon>
        <taxon>Phormidium yuhuli</taxon>
    </lineage>
</organism>
<reference evidence="2" key="1">
    <citation type="submission" date="2022-06" db="EMBL/GenBank/DDBJ databases">
        <title>Genome sequence of Phormidium yuhuli AB48 isolated from an industrial photobioreactor environment.</title>
        <authorList>
            <person name="Qiu Y."/>
            <person name="Noonan A.J.C."/>
            <person name="Dofher K."/>
            <person name="Koch M."/>
            <person name="Kieft B."/>
            <person name="Lin X."/>
            <person name="Ziels R.M."/>
            <person name="Hallam S.J."/>
        </authorList>
    </citation>
    <scope>NUCLEOTIDE SEQUENCE</scope>
    <source>
        <strain evidence="2">AB48</strain>
    </source>
</reference>
<proteinExistence type="predicted"/>
<accession>A0ABY5ANM2</accession>
<dbReference type="Proteomes" id="UP001056708">
    <property type="component" value="Chromosome"/>
</dbReference>
<protein>
    <submittedName>
        <fullName evidence="2">DUF4351 domain-containing protein</fullName>
    </submittedName>
</protein>
<evidence type="ECO:0000259" key="1">
    <source>
        <dbReference type="Pfam" id="PF14261"/>
    </source>
</evidence>
<dbReference type="InterPro" id="IPR025587">
    <property type="entry name" value="DUF4351"/>
</dbReference>
<dbReference type="EMBL" id="CP098611">
    <property type="protein sequence ID" value="USR90808.1"/>
    <property type="molecule type" value="Genomic_DNA"/>
</dbReference>
<dbReference type="Pfam" id="PF14261">
    <property type="entry name" value="DUF4351"/>
    <property type="match status" value="1"/>
</dbReference>
<keyword evidence="3" id="KW-1185">Reference proteome</keyword>
<feature type="domain" description="DUF4351" evidence="1">
    <location>
        <begin position="17"/>
        <end position="74"/>
    </location>
</feature>